<name>A0ABZ1ZCH5_STRAQ</name>
<dbReference type="RefSeq" id="WP_097955101.1">
    <property type="nucleotide sequence ID" value="NZ_CP109490.1"/>
</dbReference>
<evidence type="ECO:0000256" key="1">
    <source>
        <dbReference type="SAM" id="MobiDB-lite"/>
    </source>
</evidence>
<accession>A0ABZ1ZCH5</accession>
<evidence type="ECO:0000313" key="3">
    <source>
        <dbReference type="EMBL" id="WUX36253.1"/>
    </source>
</evidence>
<reference evidence="3" key="1">
    <citation type="submission" date="2022-10" db="EMBL/GenBank/DDBJ databases">
        <title>The complete genomes of actinobacterial strains from the NBC collection.</title>
        <authorList>
            <person name="Joergensen T.S."/>
            <person name="Alvarez Arevalo M."/>
            <person name="Sterndorff E.B."/>
            <person name="Faurdal D."/>
            <person name="Vuksanovic O."/>
            <person name="Mourched A.-S."/>
            <person name="Charusanti P."/>
            <person name="Shaw S."/>
            <person name="Blin K."/>
            <person name="Weber T."/>
        </authorList>
    </citation>
    <scope>NUCLEOTIDE SEQUENCE</scope>
    <source>
        <strain evidence="3">NBC_01436</strain>
    </source>
</reference>
<gene>
    <name evidence="3" type="ORF">OG367_08390</name>
</gene>
<proteinExistence type="predicted"/>
<dbReference type="InterPro" id="IPR002575">
    <property type="entry name" value="Aminoglycoside_PTrfase"/>
</dbReference>
<feature type="domain" description="Aminoglycoside phosphotransferase" evidence="2">
    <location>
        <begin position="46"/>
        <end position="222"/>
    </location>
</feature>
<evidence type="ECO:0000313" key="4">
    <source>
        <dbReference type="Proteomes" id="UP001431926"/>
    </source>
</evidence>
<sequence length="363" mass="39607">MITHTRSGEETFPALREACRQAGFDAKQAQLIRALDNGIWRLPDGVVVRVHQPGTISSAQNEIHGAYWLYGNGIPVSMPRRSEPVVAAGRPVTFWTDLGPGGPANPADAARILRTLHHLPVPADLRLPSHDPFARFPAQITAAHAIPEEKDWLRAHASRLRELWLALDWPTPRCVIHGDAGPGNTMGTVTGTFLIDWERLSIGHREWDQATAVWHRDLFGASSDDYTAFALVYGHDITTWPSYQIIRDIRSLCATLFALRHATVSVAVRAEADHRLACLRRTAGPTPKPWTGRTWQWTRLAASAGGRPTDASARSEPGHPSLGKSPEGVILHGKGLPGDEQVSPRSPLRRPAPPSGPTPDGTG</sequence>
<dbReference type="Pfam" id="PF01636">
    <property type="entry name" value="APH"/>
    <property type="match status" value="1"/>
</dbReference>
<dbReference type="EMBL" id="CP109491">
    <property type="protein sequence ID" value="WUX36253.1"/>
    <property type="molecule type" value="Genomic_DNA"/>
</dbReference>
<protein>
    <submittedName>
        <fullName evidence="3">Aminoglycoside phosphotransferase family protein</fullName>
    </submittedName>
</protein>
<evidence type="ECO:0000259" key="2">
    <source>
        <dbReference type="Pfam" id="PF01636"/>
    </source>
</evidence>
<feature type="region of interest" description="Disordered" evidence="1">
    <location>
        <begin position="302"/>
        <end position="363"/>
    </location>
</feature>
<dbReference type="Gene3D" id="3.90.1200.10">
    <property type="match status" value="1"/>
</dbReference>
<dbReference type="Proteomes" id="UP001431926">
    <property type="component" value="Chromosome"/>
</dbReference>
<organism evidence="3 4">
    <name type="scientific">Streptomyces anulatus</name>
    <name type="common">Streptomyces chrysomallus</name>
    <dbReference type="NCBI Taxonomy" id="1892"/>
    <lineage>
        <taxon>Bacteria</taxon>
        <taxon>Bacillati</taxon>
        <taxon>Actinomycetota</taxon>
        <taxon>Actinomycetes</taxon>
        <taxon>Kitasatosporales</taxon>
        <taxon>Streptomycetaceae</taxon>
        <taxon>Streptomyces</taxon>
    </lineage>
</organism>
<dbReference type="InterPro" id="IPR011009">
    <property type="entry name" value="Kinase-like_dom_sf"/>
</dbReference>
<dbReference type="SUPFAM" id="SSF56112">
    <property type="entry name" value="Protein kinase-like (PK-like)"/>
    <property type="match status" value="1"/>
</dbReference>
<keyword evidence="4" id="KW-1185">Reference proteome</keyword>